<dbReference type="SUPFAM" id="SSF53067">
    <property type="entry name" value="Actin-like ATPase domain"/>
    <property type="match status" value="2"/>
</dbReference>
<proteinExistence type="inferred from homology"/>
<dbReference type="GO" id="GO:0005975">
    <property type="term" value="P:carbohydrate metabolic process"/>
    <property type="evidence" value="ECO:0007669"/>
    <property type="project" value="InterPro"/>
</dbReference>
<dbReference type="OrthoDB" id="9805576at2"/>
<dbReference type="InterPro" id="IPR018484">
    <property type="entry name" value="FGGY_N"/>
</dbReference>
<dbReference type="RefSeq" id="WP_082214844.1">
    <property type="nucleotide sequence ID" value="NZ_FUZA01000002.1"/>
</dbReference>
<keyword evidence="7" id="KW-1185">Reference proteome</keyword>
<dbReference type="EMBL" id="FUZA01000002">
    <property type="protein sequence ID" value="SKB82007.1"/>
    <property type="molecule type" value="Genomic_DNA"/>
</dbReference>
<dbReference type="InterPro" id="IPR043129">
    <property type="entry name" value="ATPase_NBD"/>
</dbReference>
<feature type="domain" description="Carbohydrate kinase FGGY N-terminal" evidence="4">
    <location>
        <begin position="7"/>
        <end position="245"/>
    </location>
</feature>
<evidence type="ECO:0000256" key="1">
    <source>
        <dbReference type="ARBA" id="ARBA00009156"/>
    </source>
</evidence>
<organism evidence="6 7">
    <name type="scientific">Dyadobacter psychrophilus</name>
    <dbReference type="NCBI Taxonomy" id="651661"/>
    <lineage>
        <taxon>Bacteria</taxon>
        <taxon>Pseudomonadati</taxon>
        <taxon>Bacteroidota</taxon>
        <taxon>Cytophagia</taxon>
        <taxon>Cytophagales</taxon>
        <taxon>Spirosomataceae</taxon>
        <taxon>Dyadobacter</taxon>
    </lineage>
</organism>
<evidence type="ECO:0000313" key="6">
    <source>
        <dbReference type="EMBL" id="SKB82007.1"/>
    </source>
</evidence>
<protein>
    <submittedName>
        <fullName evidence="6">Autoinducer 2 (AI-2) kinase</fullName>
    </submittedName>
</protein>
<evidence type="ECO:0000313" key="7">
    <source>
        <dbReference type="Proteomes" id="UP000190897"/>
    </source>
</evidence>
<dbReference type="AlphaFoldDB" id="A0A1T5ED38"/>
<dbReference type="PIRSF" id="PIRSF000538">
    <property type="entry name" value="GlpK"/>
    <property type="match status" value="1"/>
</dbReference>
<dbReference type="PANTHER" id="PTHR43095">
    <property type="entry name" value="SUGAR KINASE"/>
    <property type="match status" value="1"/>
</dbReference>
<dbReference type="STRING" id="651661.SAMN05660293_02359"/>
<dbReference type="InterPro" id="IPR000577">
    <property type="entry name" value="Carb_kinase_FGGY"/>
</dbReference>
<feature type="domain" description="Carbohydrate kinase FGGY C-terminal" evidence="5">
    <location>
        <begin position="349"/>
        <end position="439"/>
    </location>
</feature>
<dbReference type="Proteomes" id="UP000190897">
    <property type="component" value="Unassembled WGS sequence"/>
</dbReference>
<evidence type="ECO:0000259" key="5">
    <source>
        <dbReference type="Pfam" id="PF02782"/>
    </source>
</evidence>
<gene>
    <name evidence="6" type="ORF">SAMN05660293_02359</name>
</gene>
<dbReference type="GO" id="GO:0016301">
    <property type="term" value="F:kinase activity"/>
    <property type="evidence" value="ECO:0007669"/>
    <property type="project" value="UniProtKB-KW"/>
</dbReference>
<reference evidence="7" key="1">
    <citation type="submission" date="2017-02" db="EMBL/GenBank/DDBJ databases">
        <authorList>
            <person name="Varghese N."/>
            <person name="Submissions S."/>
        </authorList>
    </citation>
    <scope>NUCLEOTIDE SEQUENCE [LARGE SCALE GENOMIC DNA]</scope>
    <source>
        <strain evidence="7">DSM 22270</strain>
    </source>
</reference>
<dbReference type="InterPro" id="IPR050406">
    <property type="entry name" value="FGGY_Carb_Kinase"/>
</dbReference>
<dbReference type="CDD" id="cd07798">
    <property type="entry name" value="ASKHA_NBD_FGGY_YoaC-like"/>
    <property type="match status" value="1"/>
</dbReference>
<dbReference type="Pfam" id="PF02782">
    <property type="entry name" value="FGGY_C"/>
    <property type="match status" value="1"/>
</dbReference>
<keyword evidence="3 6" id="KW-0418">Kinase</keyword>
<dbReference type="PANTHER" id="PTHR43095:SF2">
    <property type="entry name" value="GLUCONOKINASE"/>
    <property type="match status" value="1"/>
</dbReference>
<dbReference type="InterPro" id="IPR018485">
    <property type="entry name" value="FGGY_C"/>
</dbReference>
<accession>A0A1T5ED38</accession>
<evidence type="ECO:0000256" key="3">
    <source>
        <dbReference type="ARBA" id="ARBA00022777"/>
    </source>
</evidence>
<dbReference type="Gene3D" id="3.30.420.40">
    <property type="match status" value="2"/>
</dbReference>
<evidence type="ECO:0000259" key="4">
    <source>
        <dbReference type="Pfam" id="PF00370"/>
    </source>
</evidence>
<sequence length="481" mass="53398">MIPKQAYLIVDVGTGNVRVAVAEQDGNILGVESEDARYEKDLHYPESIYFSPDALWQQIIDLAKKIFEKTSPVNITAVTATSQREGIVVIDHTGNSLIGMPNIDHRGREWEDLIADKHGVYQLTGRYPTSLFSALKLVGLRNRIPETWQRVHTFMSISDWVLFKFSGVIGYEHSQACETLLYDVAAKGWSADLCKIFDLNPSLLAPLHDCGSLQGKILPEIAAIFGLSNNAVVIVAGSDTQLAIMSMCPSVQDIVVVSGTTTPVIKITGTYILDEAERTWTSRHTNGNNFLLEANAGVTGLNYQRLKEIFYPNEPYALIEEEVANIRDAQCVAALGSLLADEKSPLIRGGFVFNTPVSHELRRGHFVFATLWDIACSIFENYKSLCEVVPHEEDHIWACGGGVQSRLLRQFLANLLNKKVRIRDNYRQASAVGCVFACNQALGIASNMPAVLEEISPDQSMAHEHLYHEWKKTRATFKTAS</sequence>
<keyword evidence="2" id="KW-0808">Transferase</keyword>
<name>A0A1T5ED38_9BACT</name>
<evidence type="ECO:0000256" key="2">
    <source>
        <dbReference type="ARBA" id="ARBA00022679"/>
    </source>
</evidence>
<comment type="similarity">
    <text evidence="1">Belongs to the FGGY kinase family.</text>
</comment>
<dbReference type="Pfam" id="PF00370">
    <property type="entry name" value="FGGY_N"/>
    <property type="match status" value="1"/>
</dbReference>